<proteinExistence type="predicted"/>
<sequence length="60" mass="7121">MDSDIAKNSSEHNGGISPSCERNQMFFEKLFIIKMLGQIFNPYFINVDEHFLVFNKFKRF</sequence>
<organism evidence="2 3">
    <name type="scientific">Chryseobacterium carnipullorum</name>
    <dbReference type="NCBI Taxonomy" id="1124835"/>
    <lineage>
        <taxon>Bacteria</taxon>
        <taxon>Pseudomonadati</taxon>
        <taxon>Bacteroidota</taxon>
        <taxon>Flavobacteriia</taxon>
        <taxon>Flavobacteriales</taxon>
        <taxon>Weeksellaceae</taxon>
        <taxon>Chryseobacterium group</taxon>
        <taxon>Chryseobacterium</taxon>
    </lineage>
</organism>
<reference evidence="3" key="1">
    <citation type="submission" date="2018-11" db="EMBL/GenBank/DDBJ databases">
        <title>Proposal to divide the Flavobacteriaceae and reorganize its genera based on Amino Acid Identity values calculated from whole genome sequences.</title>
        <authorList>
            <person name="Nicholson A.C."/>
            <person name="Gulvik C.A."/>
            <person name="Whitney A.M."/>
            <person name="Humrighouse B.W."/>
            <person name="Bell M."/>
            <person name="Holmes B."/>
            <person name="Steigerwalt A.G."/>
            <person name="Villarma A."/>
            <person name="Sheth M."/>
            <person name="Batra D."/>
            <person name="Pryor J."/>
            <person name="Bernardet J.-F."/>
            <person name="Hugo C."/>
            <person name="Kampfer P."/>
            <person name="Newman J."/>
            <person name="McQuiston J.R."/>
        </authorList>
    </citation>
    <scope>NUCLEOTIDE SEQUENCE [LARGE SCALE GENOMIC DNA]</scope>
    <source>
        <strain evidence="3">G0188</strain>
    </source>
</reference>
<evidence type="ECO:0000313" key="3">
    <source>
        <dbReference type="Proteomes" id="UP000273270"/>
    </source>
</evidence>
<name>A0A3G6NIH1_CHRCU</name>
<dbReference type="AlphaFoldDB" id="A0A3G6NIH1"/>
<dbReference type="KEGG" id="ccau:EG346_17575"/>
<protein>
    <submittedName>
        <fullName evidence="2">Uncharacterized protein</fullName>
    </submittedName>
</protein>
<feature type="region of interest" description="Disordered" evidence="1">
    <location>
        <begin position="1"/>
        <end position="20"/>
    </location>
</feature>
<feature type="compositionally biased region" description="Polar residues" evidence="1">
    <location>
        <begin position="1"/>
        <end position="12"/>
    </location>
</feature>
<accession>A0A3G6NIH1</accession>
<dbReference type="Proteomes" id="UP000273270">
    <property type="component" value="Chromosome"/>
</dbReference>
<dbReference type="EMBL" id="CP033920">
    <property type="protein sequence ID" value="AZA49874.1"/>
    <property type="molecule type" value="Genomic_DNA"/>
</dbReference>
<keyword evidence="3" id="KW-1185">Reference proteome</keyword>
<gene>
    <name evidence="2" type="ORF">EG346_17575</name>
</gene>
<evidence type="ECO:0000256" key="1">
    <source>
        <dbReference type="SAM" id="MobiDB-lite"/>
    </source>
</evidence>
<evidence type="ECO:0000313" key="2">
    <source>
        <dbReference type="EMBL" id="AZA49874.1"/>
    </source>
</evidence>